<evidence type="ECO:0000256" key="1">
    <source>
        <dbReference type="SAM" id="Phobius"/>
    </source>
</evidence>
<feature type="transmembrane region" description="Helical" evidence="1">
    <location>
        <begin position="30"/>
        <end position="51"/>
    </location>
</feature>
<reference evidence="2 3" key="1">
    <citation type="submission" date="2024-01" db="EMBL/GenBank/DDBJ databases">
        <title>The genomes of 5 underutilized Papilionoideae crops provide insights into root nodulation and disease resistanc.</title>
        <authorList>
            <person name="Jiang F."/>
        </authorList>
    </citation>
    <scope>NUCLEOTIDE SEQUENCE [LARGE SCALE GENOMIC DNA]</scope>
    <source>
        <strain evidence="2">LVBAO_FW01</strain>
        <tissue evidence="2">Leaves</tissue>
    </source>
</reference>
<organism evidence="2 3">
    <name type="scientific">Canavalia gladiata</name>
    <name type="common">Sword bean</name>
    <name type="synonym">Dolichos gladiatus</name>
    <dbReference type="NCBI Taxonomy" id="3824"/>
    <lineage>
        <taxon>Eukaryota</taxon>
        <taxon>Viridiplantae</taxon>
        <taxon>Streptophyta</taxon>
        <taxon>Embryophyta</taxon>
        <taxon>Tracheophyta</taxon>
        <taxon>Spermatophyta</taxon>
        <taxon>Magnoliopsida</taxon>
        <taxon>eudicotyledons</taxon>
        <taxon>Gunneridae</taxon>
        <taxon>Pentapetalae</taxon>
        <taxon>rosids</taxon>
        <taxon>fabids</taxon>
        <taxon>Fabales</taxon>
        <taxon>Fabaceae</taxon>
        <taxon>Papilionoideae</taxon>
        <taxon>50 kb inversion clade</taxon>
        <taxon>NPAAA clade</taxon>
        <taxon>indigoferoid/millettioid clade</taxon>
        <taxon>Phaseoleae</taxon>
        <taxon>Canavalia</taxon>
    </lineage>
</organism>
<protein>
    <recommendedName>
        <fullName evidence="4">Transmembrane protein</fullName>
    </recommendedName>
</protein>
<dbReference type="AlphaFoldDB" id="A0AAN9QXQ8"/>
<accession>A0AAN9QXQ8</accession>
<evidence type="ECO:0000313" key="2">
    <source>
        <dbReference type="EMBL" id="KAK7351066.1"/>
    </source>
</evidence>
<name>A0AAN9QXQ8_CANGL</name>
<feature type="transmembrane region" description="Helical" evidence="1">
    <location>
        <begin position="265"/>
        <end position="293"/>
    </location>
</feature>
<evidence type="ECO:0000313" key="3">
    <source>
        <dbReference type="Proteomes" id="UP001367508"/>
    </source>
</evidence>
<keyword evidence="1" id="KW-0812">Transmembrane</keyword>
<sequence length="332" mass="38050">MDTEQEEMQSLGLFGVYRESFKMIKSRSKIFNKITLTILPLSFIFLIHIQVSNILFAKIKHNAYQIMETSQDTPQYRNLMHMISSEILTFFLFKLLYFTLLLVFSLVSTSAVVYTIASIYTSRDVTFTKVMSVVSKVWKRLVFTFLCTFVAFFAYNVMAVLVYFIWALTVGGRGGGGVAVLLVLRILYVAGSVYLAVVWHLASVVTVLEDSYGIEAMVKSVELIKGNMYLSVSIFIMLSVCFGVIQFLFNKMVVHGWRLGSVDRTIYGMLCLVLFSQLYLFQLVIQTVLYFVCTSYHHQNIDKSALSDHLEVYHGEYEPLKGKDIQLEHYHV</sequence>
<dbReference type="Proteomes" id="UP001367508">
    <property type="component" value="Unassembled WGS sequence"/>
</dbReference>
<feature type="transmembrane region" description="Helical" evidence="1">
    <location>
        <begin position="186"/>
        <end position="208"/>
    </location>
</feature>
<keyword evidence="1" id="KW-1133">Transmembrane helix</keyword>
<feature type="transmembrane region" description="Helical" evidence="1">
    <location>
        <begin position="229"/>
        <end position="249"/>
    </location>
</feature>
<dbReference type="PANTHER" id="PTHR33133:SF51">
    <property type="entry name" value="THH1_TOM1_TOM3 DOMAIN-CONTAINING PROTEIN"/>
    <property type="match status" value="1"/>
</dbReference>
<dbReference type="EMBL" id="JAYMYQ010000002">
    <property type="protein sequence ID" value="KAK7351066.1"/>
    <property type="molecule type" value="Genomic_DNA"/>
</dbReference>
<evidence type="ECO:0008006" key="4">
    <source>
        <dbReference type="Google" id="ProtNLM"/>
    </source>
</evidence>
<comment type="caution">
    <text evidence="2">The sequence shown here is derived from an EMBL/GenBank/DDBJ whole genome shotgun (WGS) entry which is preliminary data.</text>
</comment>
<proteinExistence type="predicted"/>
<feature type="transmembrane region" description="Helical" evidence="1">
    <location>
        <begin position="95"/>
        <end position="120"/>
    </location>
</feature>
<dbReference type="PANTHER" id="PTHR33133">
    <property type="entry name" value="OS08G0107100 PROTEIN-RELATED"/>
    <property type="match status" value="1"/>
</dbReference>
<keyword evidence="3" id="KW-1185">Reference proteome</keyword>
<feature type="transmembrane region" description="Helical" evidence="1">
    <location>
        <begin position="141"/>
        <end position="166"/>
    </location>
</feature>
<keyword evidence="1" id="KW-0472">Membrane</keyword>
<gene>
    <name evidence="2" type="ORF">VNO77_10224</name>
</gene>